<name>A0A0M3HYB4_ASCLU</name>
<organism evidence="2 3">
    <name type="scientific">Ascaris lumbricoides</name>
    <name type="common">Giant roundworm</name>
    <dbReference type="NCBI Taxonomy" id="6252"/>
    <lineage>
        <taxon>Eukaryota</taxon>
        <taxon>Metazoa</taxon>
        <taxon>Ecdysozoa</taxon>
        <taxon>Nematoda</taxon>
        <taxon>Chromadorea</taxon>
        <taxon>Rhabditida</taxon>
        <taxon>Spirurina</taxon>
        <taxon>Ascaridomorpha</taxon>
        <taxon>Ascaridoidea</taxon>
        <taxon>Ascarididae</taxon>
        <taxon>Ascaris</taxon>
    </lineage>
</organism>
<keyword evidence="2" id="KW-1185">Reference proteome</keyword>
<dbReference type="AlphaFoldDB" id="A0A0M3HYB4"/>
<dbReference type="WBParaSite" id="ALUE_0000848501-mRNA-1">
    <property type="protein sequence ID" value="ALUE_0000848501-mRNA-1"/>
    <property type="gene ID" value="ALUE_0000848501"/>
</dbReference>
<sequence length="185" mass="18918">MNLLFPVLFAATAITSARGCTPGGPIGPMQTITATVRGYPLVSWLYAPSGATRTDISPNLTAADAAIKASVSALMQGALRAAGIDTSRVMSYSATLSPTEVPTASCILTMGLAAFKLCTGGQAGNVATCGGNPTGCSDLIVSGNFVATIRGPLTNEEKIRLQTGLYEMIFANGILLIGAPTIIYQ</sequence>
<protein>
    <submittedName>
        <fullName evidence="3">SCP domain-containing protein</fullName>
    </submittedName>
</protein>
<proteinExistence type="predicted"/>
<keyword evidence="1" id="KW-0732">Signal</keyword>
<feature type="chain" id="PRO_5005656696" evidence="1">
    <location>
        <begin position="20"/>
        <end position="185"/>
    </location>
</feature>
<evidence type="ECO:0000313" key="2">
    <source>
        <dbReference type="Proteomes" id="UP000036681"/>
    </source>
</evidence>
<evidence type="ECO:0000256" key="1">
    <source>
        <dbReference type="SAM" id="SignalP"/>
    </source>
</evidence>
<evidence type="ECO:0000313" key="3">
    <source>
        <dbReference type="WBParaSite" id="ALUE_0000848501-mRNA-1"/>
    </source>
</evidence>
<reference evidence="3" key="1">
    <citation type="submission" date="2017-02" db="UniProtKB">
        <authorList>
            <consortium name="WormBaseParasite"/>
        </authorList>
    </citation>
    <scope>IDENTIFICATION</scope>
</reference>
<feature type="signal peptide" evidence="1">
    <location>
        <begin position="1"/>
        <end position="19"/>
    </location>
</feature>
<accession>A0A0M3HYB4</accession>
<dbReference type="Proteomes" id="UP000036681">
    <property type="component" value="Unplaced"/>
</dbReference>